<gene>
    <name evidence="1" type="ORF">K05K4_49980</name>
</gene>
<dbReference type="AlphaFoldDB" id="A0A1W6U0U9"/>
<evidence type="ECO:0000313" key="1">
    <source>
        <dbReference type="EMBL" id="ARP21707.1"/>
    </source>
</evidence>
<geneLocation type="plasmid" evidence="1">
    <name>pL289</name>
</geneLocation>
<sequence>MNVQLVSRADSNHVFEIEGMGSISIATIPSSIQKGERFTFITSDGEKHQALWQGKSGISGYLIGDVERSLVNTQLYMEENKPNPHLINSEHPPILTLILGKNKNVHQITKKDRFLVNGVGIQLIKEHPMKVRYQGDSLFLEENDIRALQQFQRIVHRDNEYIRNHPESSCEVFSIVDDTERFLVMGYETHEDVASKKGLFIGGESRFLTAVSIKDQHLSQYYAVKIFDSNTDEVSY</sequence>
<protein>
    <submittedName>
        <fullName evidence="1">Uncharacterized protein</fullName>
    </submittedName>
</protein>
<organism evidence="1">
    <name type="scientific">Vibrio alginolyticus</name>
    <dbReference type="NCBI Taxonomy" id="663"/>
    <lineage>
        <taxon>Bacteria</taxon>
        <taxon>Pseudomonadati</taxon>
        <taxon>Pseudomonadota</taxon>
        <taxon>Gammaproteobacteria</taxon>
        <taxon>Vibrionales</taxon>
        <taxon>Vibrionaceae</taxon>
        <taxon>Vibrio</taxon>
    </lineage>
</organism>
<keyword evidence="1" id="KW-0614">Plasmid</keyword>
<dbReference type="RefSeq" id="WP_025767392.1">
    <property type="nucleotide sequence ID" value="NZ_CP017893.1"/>
</dbReference>
<accession>A0A1W6U0U9</accession>
<reference evidence="1" key="1">
    <citation type="submission" date="2016-10" db="EMBL/GenBank/DDBJ databases">
        <title>The High Quality Genome of Vibrio alginolyticus K01M1.</title>
        <authorList>
            <person name="Wendling C."/>
            <person name="Chibani C.M."/>
            <person name="Hertel R."/>
            <person name="Sproer C."/>
            <person name="Bunk B."/>
            <person name="Overmann J."/>
            <person name="Roth O."/>
            <person name="Liesegang H."/>
        </authorList>
    </citation>
    <scope>NUCLEOTIDE SEQUENCE</scope>
    <source>
        <strain evidence="1">K05K4</strain>
        <plasmid evidence="1">pL289</plasmid>
    </source>
</reference>
<name>A0A1W6U0U9_VIBAL</name>
<proteinExistence type="predicted"/>
<dbReference type="EMBL" id="CP017904">
    <property type="protein sequence ID" value="ARP21707.1"/>
    <property type="molecule type" value="Genomic_DNA"/>
</dbReference>